<dbReference type="SUPFAM" id="SSF55681">
    <property type="entry name" value="Class II aaRS and biotin synthetases"/>
    <property type="match status" value="1"/>
</dbReference>
<dbReference type="InterPro" id="IPR005121">
    <property type="entry name" value="Fdx_antiC-bd"/>
</dbReference>
<dbReference type="FunFam" id="3.30.70.380:FF:000001">
    <property type="entry name" value="Phenylalanine--tRNA ligase beta subunit"/>
    <property type="match status" value="1"/>
</dbReference>
<dbReference type="GO" id="GO:0000287">
    <property type="term" value="F:magnesium ion binding"/>
    <property type="evidence" value="ECO:0007669"/>
    <property type="project" value="UniProtKB-UniRule"/>
</dbReference>
<dbReference type="GO" id="GO:0005524">
    <property type="term" value="F:ATP binding"/>
    <property type="evidence" value="ECO:0007669"/>
    <property type="project" value="UniProtKB-UniRule"/>
</dbReference>
<evidence type="ECO:0000256" key="5">
    <source>
        <dbReference type="ARBA" id="ARBA00022555"/>
    </source>
</evidence>
<gene>
    <name evidence="15" type="primary">pheT</name>
    <name evidence="20" type="ORF">ETP66_03755</name>
</gene>
<dbReference type="InterPro" id="IPR036690">
    <property type="entry name" value="Fdx_antiC-bd_sf"/>
</dbReference>
<evidence type="ECO:0000256" key="4">
    <source>
        <dbReference type="ARBA" id="ARBA00022490"/>
    </source>
</evidence>
<reference evidence="20 21" key="1">
    <citation type="submission" date="2019-02" db="EMBL/GenBank/DDBJ databases">
        <title>Thermus sp. a novel from hot spring.</title>
        <authorList>
            <person name="Zhao Z."/>
        </authorList>
    </citation>
    <scope>NUCLEOTIDE SEQUENCE [LARGE SCALE GENOMIC DNA]</scope>
    <source>
        <strain evidence="20 21">CFH 72773T</strain>
    </source>
</reference>
<evidence type="ECO:0000313" key="21">
    <source>
        <dbReference type="Proteomes" id="UP000292858"/>
    </source>
</evidence>
<dbReference type="InterPro" id="IPR012340">
    <property type="entry name" value="NA-bd_OB-fold"/>
</dbReference>
<comment type="cofactor">
    <cofactor evidence="15">
        <name>Mg(2+)</name>
        <dbReference type="ChEBI" id="CHEBI:18420"/>
    </cofactor>
    <text evidence="15">Binds 2 magnesium ions per tetramer.</text>
</comment>
<dbReference type="PROSITE" id="PS50886">
    <property type="entry name" value="TRBD"/>
    <property type="match status" value="1"/>
</dbReference>
<evidence type="ECO:0000256" key="14">
    <source>
        <dbReference type="ARBA" id="ARBA00049255"/>
    </source>
</evidence>
<dbReference type="Pfam" id="PF03483">
    <property type="entry name" value="B3_4"/>
    <property type="match status" value="1"/>
</dbReference>
<dbReference type="InterPro" id="IPR005146">
    <property type="entry name" value="B3/B4_tRNA-bd"/>
</dbReference>
<dbReference type="CDD" id="cd00769">
    <property type="entry name" value="PheRS_beta_core"/>
    <property type="match status" value="1"/>
</dbReference>
<evidence type="ECO:0000259" key="18">
    <source>
        <dbReference type="PROSITE" id="PS51447"/>
    </source>
</evidence>
<feature type="binding site" evidence="15">
    <location>
        <position position="455"/>
    </location>
    <ligand>
        <name>Mg(2+)</name>
        <dbReference type="ChEBI" id="CHEBI:18420"/>
        <note>shared with alpha subunit</note>
    </ligand>
</feature>
<dbReference type="PANTHER" id="PTHR10947">
    <property type="entry name" value="PHENYLALANYL-TRNA SYNTHETASE BETA CHAIN AND LEUCINE-RICH REPEAT-CONTAINING PROTEIN 47"/>
    <property type="match status" value="1"/>
</dbReference>
<dbReference type="FunFam" id="3.50.40.10:FF:000001">
    <property type="entry name" value="Phenylalanine--tRNA ligase beta subunit"/>
    <property type="match status" value="1"/>
</dbReference>
<evidence type="ECO:0000313" key="20">
    <source>
        <dbReference type="EMBL" id="TBH21239.1"/>
    </source>
</evidence>
<dbReference type="Gene3D" id="3.30.930.10">
    <property type="entry name" value="Bira Bifunctional Protein, Domain 2"/>
    <property type="match status" value="1"/>
</dbReference>
<dbReference type="Pfam" id="PF03484">
    <property type="entry name" value="B5"/>
    <property type="match status" value="1"/>
</dbReference>
<keyword evidence="5 16" id="KW-0820">tRNA-binding</keyword>
<evidence type="ECO:0000256" key="1">
    <source>
        <dbReference type="ARBA" id="ARBA00004496"/>
    </source>
</evidence>
<evidence type="ECO:0000256" key="15">
    <source>
        <dbReference type="HAMAP-Rule" id="MF_00283"/>
    </source>
</evidence>
<dbReference type="InterPro" id="IPR033714">
    <property type="entry name" value="tRNA_bind_bactPheRS"/>
</dbReference>
<evidence type="ECO:0000256" key="8">
    <source>
        <dbReference type="ARBA" id="ARBA00022741"/>
    </source>
</evidence>
<dbReference type="EC" id="6.1.1.20" evidence="15"/>
<dbReference type="InterPro" id="IPR045060">
    <property type="entry name" value="Phe-tRNA-ligase_IIc_bsu"/>
</dbReference>
<feature type="binding site" evidence="15">
    <location>
        <position position="449"/>
    </location>
    <ligand>
        <name>Mg(2+)</name>
        <dbReference type="ChEBI" id="CHEBI:18420"/>
        <note>shared with alpha subunit</note>
    </ligand>
</feature>
<proteinExistence type="inferred from homology"/>
<accession>A0A4Q9B5F1</accession>
<evidence type="ECO:0000256" key="12">
    <source>
        <dbReference type="ARBA" id="ARBA00022917"/>
    </source>
</evidence>
<dbReference type="InterPro" id="IPR045864">
    <property type="entry name" value="aa-tRNA-synth_II/BPL/LPL"/>
</dbReference>
<dbReference type="NCBIfam" id="TIGR00472">
    <property type="entry name" value="pheT_bact"/>
    <property type="match status" value="1"/>
</dbReference>
<comment type="caution">
    <text evidence="20">The sequence shown here is derived from an EMBL/GenBank/DDBJ whole genome shotgun (WGS) entry which is preliminary data.</text>
</comment>
<dbReference type="FunFam" id="3.30.56.10:FF:000002">
    <property type="entry name" value="Phenylalanine--tRNA ligase beta subunit"/>
    <property type="match status" value="1"/>
</dbReference>
<comment type="subcellular location">
    <subcellularLocation>
        <location evidence="1 15">Cytoplasm</location>
    </subcellularLocation>
</comment>
<name>A0A4Q9B5F1_9DEIN</name>
<evidence type="ECO:0000256" key="9">
    <source>
        <dbReference type="ARBA" id="ARBA00022840"/>
    </source>
</evidence>
<dbReference type="Gene3D" id="3.30.70.380">
    <property type="entry name" value="Ferrodoxin-fold anticodon-binding domain"/>
    <property type="match status" value="1"/>
</dbReference>
<evidence type="ECO:0000256" key="11">
    <source>
        <dbReference type="ARBA" id="ARBA00022884"/>
    </source>
</evidence>
<dbReference type="PANTHER" id="PTHR10947:SF0">
    <property type="entry name" value="PHENYLALANINE--TRNA LIGASE BETA SUBUNIT"/>
    <property type="match status" value="1"/>
</dbReference>
<keyword evidence="6 15" id="KW-0436">Ligase</keyword>
<comment type="catalytic activity">
    <reaction evidence="14 15">
        <text>tRNA(Phe) + L-phenylalanine + ATP = L-phenylalanyl-tRNA(Phe) + AMP + diphosphate + H(+)</text>
        <dbReference type="Rhea" id="RHEA:19413"/>
        <dbReference type="Rhea" id="RHEA-COMP:9668"/>
        <dbReference type="Rhea" id="RHEA-COMP:9699"/>
        <dbReference type="ChEBI" id="CHEBI:15378"/>
        <dbReference type="ChEBI" id="CHEBI:30616"/>
        <dbReference type="ChEBI" id="CHEBI:33019"/>
        <dbReference type="ChEBI" id="CHEBI:58095"/>
        <dbReference type="ChEBI" id="CHEBI:78442"/>
        <dbReference type="ChEBI" id="CHEBI:78531"/>
        <dbReference type="ChEBI" id="CHEBI:456215"/>
        <dbReference type="EC" id="6.1.1.20"/>
    </reaction>
</comment>
<feature type="domain" description="B5" evidence="19">
    <location>
        <begin position="397"/>
        <end position="471"/>
    </location>
</feature>
<evidence type="ECO:0000256" key="16">
    <source>
        <dbReference type="PROSITE-ProRule" id="PRU00209"/>
    </source>
</evidence>
<dbReference type="OrthoDB" id="9805455at2"/>
<feature type="binding site" evidence="15">
    <location>
        <position position="458"/>
    </location>
    <ligand>
        <name>Mg(2+)</name>
        <dbReference type="ChEBI" id="CHEBI:18420"/>
        <note>shared with alpha subunit</note>
    </ligand>
</feature>
<evidence type="ECO:0000256" key="10">
    <source>
        <dbReference type="ARBA" id="ARBA00022842"/>
    </source>
</evidence>
<protein>
    <recommendedName>
        <fullName evidence="15">Phenylalanine--tRNA ligase beta subunit</fullName>
        <ecNumber evidence="15">6.1.1.20</ecNumber>
    </recommendedName>
    <alternativeName>
        <fullName evidence="15">Phenylalanyl-tRNA synthetase beta subunit</fullName>
        <shortName evidence="15">PheRS</shortName>
    </alternativeName>
</protein>
<dbReference type="AlphaFoldDB" id="A0A4Q9B5F1"/>
<dbReference type="Pfam" id="PF03147">
    <property type="entry name" value="FDX-ACB"/>
    <property type="match status" value="1"/>
</dbReference>
<dbReference type="InterPro" id="IPR020825">
    <property type="entry name" value="Phe-tRNA_synthase-like_B3/B4"/>
</dbReference>
<evidence type="ECO:0000256" key="3">
    <source>
        <dbReference type="ARBA" id="ARBA00011209"/>
    </source>
</evidence>
<keyword evidence="8 15" id="KW-0547">Nucleotide-binding</keyword>
<keyword evidence="12 15" id="KW-0648">Protein biosynthesis</keyword>
<dbReference type="InterPro" id="IPR041616">
    <property type="entry name" value="PheRS_beta_core"/>
</dbReference>
<dbReference type="InterPro" id="IPR009061">
    <property type="entry name" value="DNA-bd_dom_put_sf"/>
</dbReference>
<keyword evidence="13 15" id="KW-0030">Aminoacyl-tRNA synthetase</keyword>
<dbReference type="PROSITE" id="PS51447">
    <property type="entry name" value="FDX_ACB"/>
    <property type="match status" value="1"/>
</dbReference>
<dbReference type="Gene3D" id="2.40.50.140">
    <property type="entry name" value="Nucleic acid-binding proteins"/>
    <property type="match status" value="1"/>
</dbReference>
<comment type="similarity">
    <text evidence="2 15">Belongs to the phenylalanyl-tRNA synthetase beta subunit family. Type 1 subfamily.</text>
</comment>
<dbReference type="SUPFAM" id="SSF46955">
    <property type="entry name" value="Putative DNA-binding domain"/>
    <property type="match status" value="2"/>
</dbReference>
<sequence>MRVPFTWLKSYVPELESPEVLEERLASLGFETDRMERVFQIPGGVVFARVLEAHPIPGTGLKRLVLDAGKVVEVVSGAPNARPGVGVALALPGTEVNGLRIGERTIQGVVSHGMALSPKELGVGEYGGGLLELPPDALPPGTPLAEAWPEEEVLDIEVTPNRPDALGILGLAFDLHALGYSLVLPEVRLETEKVPLPFGLRVEDPHGAPHFTLSYAFGLQVGPSPLWLQRILFACGMRPISNVVDITNYVMLERAQPMHAFDLRFVGEGIRVRRARPGERLRTLDGVERELHPEDLLIAGYRGEASFPLGLAGVMGGAESEVREDTRAIALEVARFDPVAIRKTARRHALRTEASYRFERGVDPLGQVPAAQRALALLQELAGAKVAEGLLEAGSPEAPDPIPFRPDHANRLLGTQYPEGEQLAILERLGCRVEGRGPYRVTPPSRRLDLRLEEDLVEEIARVQGYDTIPLALPAFFPAPDNRGVEGPYQKERRLREVLAGLGFQEVYTYSFMDPKEAPLFRLPLPPLRLQNPLSPDRTALRTHLFPGLLKVLRENLALDRPERALLFEVGRVYGVAEGRVVEKSHLAGLLHGEGVGLPHGEKLSGFPLLKGLLETLMERLGLELRVEAHPFPFLHPGVSGRVRVEEEERGFLGQLHPEVQRALELPPVWLFELTLPLPEPAFRFQDPSRYPLALRDLAVVVPEGVPYGEVAAVLRQAAGPYLEGMALFDLYQGPPLKEGQKSLAFHLRFRHPERTLKDEEVEEAVTAILRALRARGWDIRA</sequence>
<dbReference type="PROSITE" id="PS51483">
    <property type="entry name" value="B5"/>
    <property type="match status" value="1"/>
</dbReference>
<dbReference type="InterPro" id="IPR004532">
    <property type="entry name" value="Phe-tRNA-ligase_IIc_bsu_bact"/>
</dbReference>
<dbReference type="Gene3D" id="3.50.40.10">
    <property type="entry name" value="Phenylalanyl-trna Synthetase, Chain B, domain 3"/>
    <property type="match status" value="1"/>
</dbReference>
<feature type="domain" description="FDX-ACB" evidence="18">
    <location>
        <begin position="689"/>
        <end position="781"/>
    </location>
</feature>
<comment type="subunit">
    <text evidence="3 15">Tetramer of two alpha and two beta subunits.</text>
</comment>
<feature type="binding site" evidence="15">
    <location>
        <position position="459"/>
    </location>
    <ligand>
        <name>Mg(2+)</name>
        <dbReference type="ChEBI" id="CHEBI:18420"/>
        <note>shared with alpha subunit</note>
    </ligand>
</feature>
<organism evidence="20 21">
    <name type="scientific">Thermus thermamylovorans</name>
    <dbReference type="NCBI Taxonomy" id="2509362"/>
    <lineage>
        <taxon>Bacteria</taxon>
        <taxon>Thermotogati</taxon>
        <taxon>Deinococcota</taxon>
        <taxon>Deinococci</taxon>
        <taxon>Thermales</taxon>
        <taxon>Thermaceae</taxon>
        <taxon>Thermus</taxon>
    </lineage>
</organism>
<dbReference type="GO" id="GO:0009328">
    <property type="term" value="C:phenylalanine-tRNA ligase complex"/>
    <property type="evidence" value="ECO:0007669"/>
    <property type="project" value="TreeGrafter"/>
</dbReference>
<dbReference type="SUPFAM" id="SSF50249">
    <property type="entry name" value="Nucleic acid-binding proteins"/>
    <property type="match status" value="1"/>
</dbReference>
<keyword evidence="7 15" id="KW-0479">Metal-binding</keyword>
<keyword evidence="10 15" id="KW-0460">Magnesium</keyword>
<dbReference type="CDD" id="cd02796">
    <property type="entry name" value="tRNA_bind_bactPheRS"/>
    <property type="match status" value="1"/>
</dbReference>
<dbReference type="Proteomes" id="UP000292858">
    <property type="component" value="Unassembled WGS sequence"/>
</dbReference>
<dbReference type="SMART" id="SM00874">
    <property type="entry name" value="B5"/>
    <property type="match status" value="1"/>
</dbReference>
<keyword evidence="11 16" id="KW-0694">RNA-binding</keyword>
<evidence type="ECO:0000256" key="6">
    <source>
        <dbReference type="ARBA" id="ARBA00022598"/>
    </source>
</evidence>
<dbReference type="GO" id="GO:0000049">
    <property type="term" value="F:tRNA binding"/>
    <property type="evidence" value="ECO:0007669"/>
    <property type="project" value="UniProtKB-UniRule"/>
</dbReference>
<evidence type="ECO:0000259" key="19">
    <source>
        <dbReference type="PROSITE" id="PS51483"/>
    </source>
</evidence>
<evidence type="ECO:0000256" key="13">
    <source>
        <dbReference type="ARBA" id="ARBA00023146"/>
    </source>
</evidence>
<dbReference type="SMART" id="SM00896">
    <property type="entry name" value="FDX-ACB"/>
    <property type="match status" value="1"/>
</dbReference>
<evidence type="ECO:0000259" key="17">
    <source>
        <dbReference type="PROSITE" id="PS50886"/>
    </source>
</evidence>
<dbReference type="GO" id="GO:0004826">
    <property type="term" value="F:phenylalanine-tRNA ligase activity"/>
    <property type="evidence" value="ECO:0007669"/>
    <property type="project" value="UniProtKB-UniRule"/>
</dbReference>
<dbReference type="SUPFAM" id="SSF56037">
    <property type="entry name" value="PheT/TilS domain"/>
    <property type="match status" value="1"/>
</dbReference>
<keyword evidence="4 15" id="KW-0963">Cytoplasm</keyword>
<evidence type="ECO:0000256" key="2">
    <source>
        <dbReference type="ARBA" id="ARBA00008653"/>
    </source>
</evidence>
<keyword evidence="9 15" id="KW-0067">ATP-binding</keyword>
<feature type="domain" description="TRNA-binding" evidence="17">
    <location>
        <begin position="39"/>
        <end position="145"/>
    </location>
</feature>
<dbReference type="InterPro" id="IPR005147">
    <property type="entry name" value="tRNA_synthase_B5-dom"/>
</dbReference>
<dbReference type="SUPFAM" id="SSF54991">
    <property type="entry name" value="Anticodon-binding domain of PheRS"/>
    <property type="match status" value="1"/>
</dbReference>
<dbReference type="RefSeq" id="WP_130840745.1">
    <property type="nucleotide sequence ID" value="NZ_SIJL01000003.1"/>
</dbReference>
<dbReference type="EMBL" id="SIJL01000003">
    <property type="protein sequence ID" value="TBH21239.1"/>
    <property type="molecule type" value="Genomic_DNA"/>
</dbReference>
<dbReference type="InterPro" id="IPR002547">
    <property type="entry name" value="tRNA-bd_dom"/>
</dbReference>
<dbReference type="Gene3D" id="3.30.56.10">
    <property type="match status" value="2"/>
</dbReference>
<dbReference type="SMART" id="SM00873">
    <property type="entry name" value="B3_4"/>
    <property type="match status" value="1"/>
</dbReference>
<keyword evidence="21" id="KW-1185">Reference proteome</keyword>
<dbReference type="HAMAP" id="MF_00283">
    <property type="entry name" value="Phe_tRNA_synth_beta1"/>
    <property type="match status" value="1"/>
</dbReference>
<dbReference type="Pfam" id="PF17759">
    <property type="entry name" value="tRNA_synthFbeta"/>
    <property type="match status" value="1"/>
</dbReference>
<dbReference type="GO" id="GO:0006432">
    <property type="term" value="P:phenylalanyl-tRNA aminoacylation"/>
    <property type="evidence" value="ECO:0007669"/>
    <property type="project" value="UniProtKB-UniRule"/>
</dbReference>
<evidence type="ECO:0000256" key="7">
    <source>
        <dbReference type="ARBA" id="ARBA00022723"/>
    </source>
</evidence>